<accession>A0AAU7FCT7</accession>
<dbReference type="KEGG" id="cmav:ABHF33_03315"/>
<dbReference type="AlphaFoldDB" id="A0AAU7FCT7"/>
<keyword evidence="1" id="KW-0472">Membrane</keyword>
<feature type="transmembrane region" description="Helical" evidence="1">
    <location>
        <begin position="73"/>
        <end position="94"/>
    </location>
</feature>
<dbReference type="Pfam" id="PF01650">
    <property type="entry name" value="Peptidase_C13"/>
    <property type="match status" value="1"/>
</dbReference>
<evidence type="ECO:0000313" key="2">
    <source>
        <dbReference type="EMBL" id="XBM01334.1"/>
    </source>
</evidence>
<keyword evidence="1" id="KW-0812">Transmembrane</keyword>
<feature type="transmembrane region" description="Helical" evidence="1">
    <location>
        <begin position="46"/>
        <end position="67"/>
    </location>
</feature>
<sequence>MSDTLNASLPIQTATTETTFHALWRETARSLIFRAPRWEQLPASPWLIFLLFALDQGASILMAWLASSGPQQFAWITGLQNAAYFLVICWLAYVAQPPAPVPPRQVKMLSLILLLYVFSSLLWGLIYAASQLLARYGIAQSYTAQWVIYALPFLWITAAELAVFWHASNHHKLRFALVSLILLALSALYFSGVAMSYWYPAPDVDSERYAERPSLVLTQEVMEAQPALLHAKLGEVAPQRAGVVDLYTIAFAPEADEDVFRREAGMVSSVMAQRFDAAGRGIELINHVETLGQWPWATPLNLRRSIAAIAGKMDQNEDILFVYLTSHGGQDGKLAAGFWPLQVDSVTPQQLKRWLDEAGVRHRVIAVSACYSGSWIAPLASADTLVLTAADADNTSYGCGRKSELTFFGRAMFDEQLRSKTRSFETAHHSARELIRQREIAAGKDDGYSNPQISMGANIRAKLAQLEARFKP</sequence>
<organism evidence="2">
    <name type="scientific">Chitinibacter mangrovi</name>
    <dbReference type="NCBI Taxonomy" id="3153927"/>
    <lineage>
        <taxon>Bacteria</taxon>
        <taxon>Pseudomonadati</taxon>
        <taxon>Pseudomonadota</taxon>
        <taxon>Betaproteobacteria</taxon>
        <taxon>Neisseriales</taxon>
        <taxon>Chitinibacteraceae</taxon>
        <taxon>Chitinibacter</taxon>
    </lineage>
</organism>
<keyword evidence="1" id="KW-1133">Transmembrane helix</keyword>
<reference evidence="2" key="1">
    <citation type="submission" date="2024-05" db="EMBL/GenBank/DDBJ databases">
        <authorList>
            <person name="Yang L."/>
            <person name="Pan L."/>
        </authorList>
    </citation>
    <scope>NUCLEOTIDE SEQUENCE</scope>
    <source>
        <strain evidence="2">FCG-7</strain>
    </source>
</reference>
<dbReference type="RefSeq" id="WP_348945636.1">
    <property type="nucleotide sequence ID" value="NZ_CP157355.1"/>
</dbReference>
<gene>
    <name evidence="2" type="ORF">ABHF33_03315</name>
</gene>
<feature type="transmembrane region" description="Helical" evidence="1">
    <location>
        <begin position="146"/>
        <end position="165"/>
    </location>
</feature>
<proteinExistence type="predicted"/>
<dbReference type="Gene3D" id="3.40.50.1460">
    <property type="match status" value="1"/>
</dbReference>
<dbReference type="InterPro" id="IPR029030">
    <property type="entry name" value="Caspase-like_dom_sf"/>
</dbReference>
<evidence type="ECO:0000256" key="1">
    <source>
        <dbReference type="SAM" id="Phobius"/>
    </source>
</evidence>
<name>A0AAU7FCT7_9NEIS</name>
<dbReference type="GO" id="GO:0006508">
    <property type="term" value="P:proteolysis"/>
    <property type="evidence" value="ECO:0007669"/>
    <property type="project" value="InterPro"/>
</dbReference>
<feature type="transmembrane region" description="Helical" evidence="1">
    <location>
        <begin position="106"/>
        <end position="126"/>
    </location>
</feature>
<dbReference type="InterPro" id="IPR001096">
    <property type="entry name" value="Peptidase_C13"/>
</dbReference>
<dbReference type="SUPFAM" id="SSF52129">
    <property type="entry name" value="Caspase-like"/>
    <property type="match status" value="1"/>
</dbReference>
<dbReference type="GO" id="GO:0008233">
    <property type="term" value="F:peptidase activity"/>
    <property type="evidence" value="ECO:0007669"/>
    <property type="project" value="InterPro"/>
</dbReference>
<dbReference type="EMBL" id="CP157355">
    <property type="protein sequence ID" value="XBM01334.1"/>
    <property type="molecule type" value="Genomic_DNA"/>
</dbReference>
<feature type="transmembrane region" description="Helical" evidence="1">
    <location>
        <begin position="177"/>
        <end position="199"/>
    </location>
</feature>
<protein>
    <submittedName>
        <fullName evidence="2">C13 family peptidase</fullName>
    </submittedName>
</protein>